<dbReference type="GO" id="GO:0005739">
    <property type="term" value="C:mitochondrion"/>
    <property type="evidence" value="ECO:0007669"/>
    <property type="project" value="TreeGrafter"/>
</dbReference>
<feature type="compositionally biased region" description="Gly residues" evidence="2">
    <location>
        <begin position="26"/>
        <end position="35"/>
    </location>
</feature>
<organism evidence="4 5">
    <name type="scientific">Oryza meyeriana var. granulata</name>
    <dbReference type="NCBI Taxonomy" id="110450"/>
    <lineage>
        <taxon>Eukaryota</taxon>
        <taxon>Viridiplantae</taxon>
        <taxon>Streptophyta</taxon>
        <taxon>Embryophyta</taxon>
        <taxon>Tracheophyta</taxon>
        <taxon>Spermatophyta</taxon>
        <taxon>Magnoliopsida</taxon>
        <taxon>Liliopsida</taxon>
        <taxon>Poales</taxon>
        <taxon>Poaceae</taxon>
        <taxon>BOP clade</taxon>
        <taxon>Oryzoideae</taxon>
        <taxon>Oryzeae</taxon>
        <taxon>Oryzinae</taxon>
        <taxon>Oryza</taxon>
        <taxon>Oryza meyeriana</taxon>
    </lineage>
</organism>
<feature type="region of interest" description="Disordered" evidence="2">
    <location>
        <begin position="20"/>
        <end position="70"/>
    </location>
</feature>
<dbReference type="SUPFAM" id="SSF47072">
    <property type="entry name" value="Cysteine alpha-hairpin motif"/>
    <property type="match status" value="1"/>
</dbReference>
<dbReference type="GO" id="GO:0005634">
    <property type="term" value="C:nucleus"/>
    <property type="evidence" value="ECO:0007669"/>
    <property type="project" value="TreeGrafter"/>
</dbReference>
<name>A0A6G1CYN6_9ORYZ</name>
<dbReference type="PANTHER" id="PTHR13523">
    <property type="entry name" value="COILED-COIL-HELIX-COILED-COIL-HELIX DOMAIN CONTAINING 2/NUR77"/>
    <property type="match status" value="1"/>
</dbReference>
<keyword evidence="1" id="KW-1015">Disulfide bond</keyword>
<dbReference type="InterPro" id="IPR009069">
    <property type="entry name" value="Cys_alpha_HP_mot_SF"/>
</dbReference>
<dbReference type="AlphaFoldDB" id="A0A6G1CYN6"/>
<evidence type="ECO:0000259" key="3">
    <source>
        <dbReference type="Pfam" id="PF06747"/>
    </source>
</evidence>
<evidence type="ECO:0000313" key="5">
    <source>
        <dbReference type="Proteomes" id="UP000479710"/>
    </source>
</evidence>
<feature type="domain" description="CHCH" evidence="3">
    <location>
        <begin position="142"/>
        <end position="175"/>
    </location>
</feature>
<proteinExistence type="predicted"/>
<dbReference type="InterPro" id="IPR010625">
    <property type="entry name" value="CHCH"/>
</dbReference>
<dbReference type="InterPro" id="IPR055304">
    <property type="entry name" value="CHCHD2/10-like"/>
</dbReference>
<dbReference type="EMBL" id="SPHZ02000007">
    <property type="protein sequence ID" value="KAF0905231.1"/>
    <property type="molecule type" value="Genomic_DNA"/>
</dbReference>
<sequence length="186" mass="19277">MLIMRLSLFDRSRCSVRLRSESAMGRRGGGGGRGGRSSFRSSGAKAVPRAAPAKKPPTTAAKALAPATSSGNDSIIGSIGSAFFDGWGWSMGHGMMSRAMDAMFGPRTVNVVDTTPTATTTSSSSSSALAPATAHHPMADACGAHHKAFQDCISNHGIDIGKCQTYLDLLNDCRRDSAAVATTTIL</sequence>
<dbReference type="PANTHER" id="PTHR13523:SF17">
    <property type="entry name" value="CHCH DOMAIN CONTAINING PROTEIN, EXPRESSED"/>
    <property type="match status" value="1"/>
</dbReference>
<evidence type="ECO:0000256" key="2">
    <source>
        <dbReference type="SAM" id="MobiDB-lite"/>
    </source>
</evidence>
<feature type="compositionally biased region" description="Low complexity" evidence="2">
    <location>
        <begin position="36"/>
        <end position="70"/>
    </location>
</feature>
<evidence type="ECO:0000256" key="1">
    <source>
        <dbReference type="ARBA" id="ARBA00023157"/>
    </source>
</evidence>
<comment type="caution">
    <text evidence="4">The sequence shown here is derived from an EMBL/GenBank/DDBJ whole genome shotgun (WGS) entry which is preliminary data.</text>
</comment>
<reference evidence="4 5" key="1">
    <citation type="submission" date="2019-11" db="EMBL/GenBank/DDBJ databases">
        <title>Whole genome sequence of Oryza granulata.</title>
        <authorList>
            <person name="Li W."/>
        </authorList>
    </citation>
    <scope>NUCLEOTIDE SEQUENCE [LARGE SCALE GENOMIC DNA]</scope>
    <source>
        <strain evidence="5">cv. Menghai</strain>
        <tissue evidence="4">Leaf</tissue>
    </source>
</reference>
<dbReference type="Proteomes" id="UP000479710">
    <property type="component" value="Unassembled WGS sequence"/>
</dbReference>
<keyword evidence="5" id="KW-1185">Reference proteome</keyword>
<dbReference type="Pfam" id="PF06747">
    <property type="entry name" value="CHCH"/>
    <property type="match status" value="1"/>
</dbReference>
<gene>
    <name evidence="4" type="ORF">E2562_003837</name>
</gene>
<evidence type="ECO:0000313" key="4">
    <source>
        <dbReference type="EMBL" id="KAF0905231.1"/>
    </source>
</evidence>
<dbReference type="GO" id="GO:0007005">
    <property type="term" value="P:mitochondrion organization"/>
    <property type="evidence" value="ECO:0007669"/>
    <property type="project" value="InterPro"/>
</dbReference>
<dbReference type="OrthoDB" id="672162at2759"/>
<dbReference type="PROSITE" id="PS51808">
    <property type="entry name" value="CHCH"/>
    <property type="match status" value="1"/>
</dbReference>
<accession>A0A6G1CYN6</accession>
<protein>
    <recommendedName>
        <fullName evidence="3">CHCH domain-containing protein</fullName>
    </recommendedName>
</protein>